<organism evidence="2 3">
    <name type="scientific">Streptomyces rubiginosohelvolus</name>
    <dbReference type="NCBI Taxonomy" id="67362"/>
    <lineage>
        <taxon>Bacteria</taxon>
        <taxon>Bacillati</taxon>
        <taxon>Actinomycetota</taxon>
        <taxon>Actinomycetes</taxon>
        <taxon>Kitasatosporales</taxon>
        <taxon>Streptomycetaceae</taxon>
        <taxon>Streptomyces</taxon>
    </lineage>
</organism>
<comment type="caution">
    <text evidence="2">The sequence shown here is derived from an EMBL/GenBank/DDBJ whole genome shotgun (WGS) entry which is preliminary data.</text>
</comment>
<evidence type="ECO:0008006" key="4">
    <source>
        <dbReference type="Google" id="ProtNLM"/>
    </source>
</evidence>
<dbReference type="Proteomes" id="UP001598352">
    <property type="component" value="Unassembled WGS sequence"/>
</dbReference>
<keyword evidence="3" id="KW-1185">Reference proteome</keyword>
<feature type="region of interest" description="Disordered" evidence="1">
    <location>
        <begin position="50"/>
        <end position="83"/>
    </location>
</feature>
<evidence type="ECO:0000313" key="2">
    <source>
        <dbReference type="EMBL" id="MFD4828137.1"/>
    </source>
</evidence>
<protein>
    <recommendedName>
        <fullName evidence="4">Transposase</fullName>
    </recommendedName>
</protein>
<accession>A0ABW6FHH3</accession>
<evidence type="ECO:0000256" key="1">
    <source>
        <dbReference type="SAM" id="MobiDB-lite"/>
    </source>
</evidence>
<gene>
    <name evidence="2" type="ORF">ACFWOQ_36785</name>
</gene>
<feature type="non-terminal residue" evidence="2">
    <location>
        <position position="1"/>
    </location>
</feature>
<dbReference type="EMBL" id="JBHXKZ010000061">
    <property type="protein sequence ID" value="MFD4828137.1"/>
    <property type="molecule type" value="Genomic_DNA"/>
</dbReference>
<name>A0ABW6FHH3_9ACTN</name>
<reference evidence="2 3" key="1">
    <citation type="submission" date="2024-09" db="EMBL/GenBank/DDBJ databases">
        <title>The Natural Products Discovery Center: Release of the First 8490 Sequenced Strains for Exploring Actinobacteria Biosynthetic Diversity.</title>
        <authorList>
            <person name="Kalkreuter E."/>
            <person name="Kautsar S.A."/>
            <person name="Yang D."/>
            <person name="Bader C.D."/>
            <person name="Teijaro C.N."/>
            <person name="Fluegel L."/>
            <person name="Davis C.M."/>
            <person name="Simpson J.R."/>
            <person name="Lauterbach L."/>
            <person name="Steele A.D."/>
            <person name="Gui C."/>
            <person name="Meng S."/>
            <person name="Li G."/>
            <person name="Viehrig K."/>
            <person name="Ye F."/>
            <person name="Su P."/>
            <person name="Kiefer A.F."/>
            <person name="Nichols A."/>
            <person name="Cepeda A.J."/>
            <person name="Yan W."/>
            <person name="Fan B."/>
            <person name="Jiang Y."/>
            <person name="Adhikari A."/>
            <person name="Zheng C.-J."/>
            <person name="Schuster L."/>
            <person name="Cowan T.M."/>
            <person name="Smanski M.J."/>
            <person name="Chevrette M.G."/>
            <person name="De Carvalho L.P.S."/>
            <person name="Shen B."/>
        </authorList>
    </citation>
    <scope>NUCLEOTIDE SEQUENCE [LARGE SCALE GENOMIC DNA]</scope>
    <source>
        <strain evidence="2 3">NPDC058428</strain>
    </source>
</reference>
<proteinExistence type="predicted"/>
<feature type="region of interest" description="Disordered" evidence="1">
    <location>
        <begin position="1"/>
        <end position="27"/>
    </location>
</feature>
<evidence type="ECO:0000313" key="3">
    <source>
        <dbReference type="Proteomes" id="UP001598352"/>
    </source>
</evidence>
<sequence length="83" mass="9045">RQRDAPQPAPAGPTQPSARGLRPFQPEAGQPLKLLTLIQVELTAVDQSIHPTTQLDSIHRSDLSPPPISARRRAPSRQVRSPS</sequence>